<dbReference type="RefSeq" id="WP_188562511.1">
    <property type="nucleotide sequence ID" value="NZ_BMGY01000024.1"/>
</dbReference>
<evidence type="ECO:0000313" key="1">
    <source>
        <dbReference type="EMBL" id="GGH87331.1"/>
    </source>
</evidence>
<evidence type="ECO:0000313" key="2">
    <source>
        <dbReference type="Proteomes" id="UP000637774"/>
    </source>
</evidence>
<dbReference type="Proteomes" id="UP000637774">
    <property type="component" value="Unassembled WGS sequence"/>
</dbReference>
<comment type="caution">
    <text evidence="1">The sequence shown here is derived from an EMBL/GenBank/DDBJ whole genome shotgun (WGS) entry which is preliminary data.</text>
</comment>
<name>A0ABQ2A9N2_9BACT</name>
<sequence length="138" mass="15300">MKPAIAVSHYVTLEVDAGSVNTRRHRLSGAVIATATKLLPLVELLESIQPHVVNESVFRTRHRKINAQISLAYAQLRAEQPKRKALLRVFRTISELVVEETHDISKDELKQAAKEIVLATLKNAPALISAAHQARLLS</sequence>
<reference evidence="2" key="1">
    <citation type="journal article" date="2019" name="Int. J. Syst. Evol. Microbiol.">
        <title>The Global Catalogue of Microorganisms (GCM) 10K type strain sequencing project: providing services to taxonomists for standard genome sequencing and annotation.</title>
        <authorList>
            <consortium name="The Broad Institute Genomics Platform"/>
            <consortium name="The Broad Institute Genome Sequencing Center for Infectious Disease"/>
            <person name="Wu L."/>
            <person name="Ma J."/>
        </authorList>
    </citation>
    <scope>NUCLEOTIDE SEQUENCE [LARGE SCALE GENOMIC DNA]</scope>
    <source>
        <strain evidence="2">CGMCC 1.14966</strain>
    </source>
</reference>
<accession>A0ABQ2A9N2</accession>
<organism evidence="1 2">
    <name type="scientific">Hymenobacter frigidus</name>
    <dbReference type="NCBI Taxonomy" id="1524095"/>
    <lineage>
        <taxon>Bacteria</taxon>
        <taxon>Pseudomonadati</taxon>
        <taxon>Bacteroidota</taxon>
        <taxon>Cytophagia</taxon>
        <taxon>Cytophagales</taxon>
        <taxon>Hymenobacteraceae</taxon>
        <taxon>Hymenobacter</taxon>
    </lineage>
</organism>
<protein>
    <submittedName>
        <fullName evidence="1">Uncharacterized protein</fullName>
    </submittedName>
</protein>
<gene>
    <name evidence="1" type="ORF">GCM10011495_25990</name>
</gene>
<dbReference type="EMBL" id="BMGY01000024">
    <property type="protein sequence ID" value="GGH87331.1"/>
    <property type="molecule type" value="Genomic_DNA"/>
</dbReference>
<keyword evidence="2" id="KW-1185">Reference proteome</keyword>
<proteinExistence type="predicted"/>